<feature type="region of interest" description="Disordered" evidence="1">
    <location>
        <begin position="434"/>
        <end position="589"/>
    </location>
</feature>
<feature type="compositionally biased region" description="Basic and acidic residues" evidence="1">
    <location>
        <begin position="557"/>
        <end position="575"/>
    </location>
</feature>
<reference evidence="2 3" key="1">
    <citation type="journal article" date="2019" name="Mol. Ecol. Resour.">
        <title>Improving Illumina assemblies with Hi-C and long reads: an example with the North African dromedary.</title>
        <authorList>
            <person name="Elbers J.P."/>
            <person name="Rogers M.F."/>
            <person name="Perelman P.L."/>
            <person name="Proskuryakova A.A."/>
            <person name="Serdyukova N.A."/>
            <person name="Johnson W.E."/>
            <person name="Horin P."/>
            <person name="Corander J."/>
            <person name="Murphy D."/>
            <person name="Burger P.A."/>
        </authorList>
    </citation>
    <scope>NUCLEOTIDE SEQUENCE [LARGE SCALE GENOMIC DNA]</scope>
    <source>
        <strain evidence="2">Drom800</strain>
        <tissue evidence="2">Blood</tissue>
    </source>
</reference>
<proteinExistence type="predicted"/>
<dbReference type="Proteomes" id="UP000299084">
    <property type="component" value="Unassembled WGS sequence"/>
</dbReference>
<evidence type="ECO:0000313" key="3">
    <source>
        <dbReference type="Proteomes" id="UP000299084"/>
    </source>
</evidence>
<feature type="compositionally biased region" description="Basic and acidic residues" evidence="1">
    <location>
        <begin position="532"/>
        <end position="543"/>
    </location>
</feature>
<evidence type="ECO:0000256" key="1">
    <source>
        <dbReference type="SAM" id="MobiDB-lite"/>
    </source>
</evidence>
<organism evidence="2 3">
    <name type="scientific">Camelus dromedarius</name>
    <name type="common">Dromedary</name>
    <name type="synonym">Arabian camel</name>
    <dbReference type="NCBI Taxonomy" id="9838"/>
    <lineage>
        <taxon>Eukaryota</taxon>
        <taxon>Metazoa</taxon>
        <taxon>Chordata</taxon>
        <taxon>Craniata</taxon>
        <taxon>Vertebrata</taxon>
        <taxon>Euteleostomi</taxon>
        <taxon>Mammalia</taxon>
        <taxon>Eutheria</taxon>
        <taxon>Laurasiatheria</taxon>
        <taxon>Artiodactyla</taxon>
        <taxon>Tylopoda</taxon>
        <taxon>Camelidae</taxon>
        <taxon>Camelus</taxon>
    </lineage>
</organism>
<feature type="region of interest" description="Disordered" evidence="1">
    <location>
        <begin position="302"/>
        <end position="414"/>
    </location>
</feature>
<gene>
    <name evidence="2" type="ORF">Cadr_000006160</name>
</gene>
<comment type="caution">
    <text evidence="2">The sequence shown here is derived from an EMBL/GenBank/DDBJ whole genome shotgun (WGS) entry which is preliminary data.</text>
</comment>
<feature type="region of interest" description="Disordered" evidence="1">
    <location>
        <begin position="188"/>
        <end position="214"/>
    </location>
</feature>
<feature type="compositionally biased region" description="Polar residues" evidence="1">
    <location>
        <begin position="333"/>
        <end position="345"/>
    </location>
</feature>
<name>A0A5N4E257_CAMDR</name>
<dbReference type="AlphaFoldDB" id="A0A5N4E257"/>
<feature type="region of interest" description="Disordered" evidence="1">
    <location>
        <begin position="653"/>
        <end position="816"/>
    </location>
</feature>
<feature type="compositionally biased region" description="Basic and acidic residues" evidence="1">
    <location>
        <begin position="804"/>
        <end position="816"/>
    </location>
</feature>
<feature type="compositionally biased region" description="Low complexity" evidence="1">
    <location>
        <begin position="200"/>
        <end position="211"/>
    </location>
</feature>
<accession>A0A5N4E257</accession>
<feature type="compositionally biased region" description="Polar residues" evidence="1">
    <location>
        <begin position="783"/>
        <end position="793"/>
    </location>
</feature>
<evidence type="ECO:0000313" key="2">
    <source>
        <dbReference type="EMBL" id="KAB1277523.1"/>
    </source>
</evidence>
<sequence>MPETVQGTALHRAGARRHSLSFRVPAQGKGAKVEPRGAGAERRDSLFLRTPQALTINHLHMENCKARRSRFLTNLDPARPAKWTAGRPGVQTEESRAQQLYLKIEVNKGSAQVDGHNSCGRLITRACESPGRQRPTGFPFTAPLVGRMCSYHVPKLPPLGVFLGHPRVGALLPAAACLSEKLTPISTFLPRRRNHQTDRQQAQAGSGSSGQVRQGLQEQASLGVWAARGGRQVVTHFTSLHPVPARPDHRGLENAGPANPPSPRPLGRGGRVRWGCSSRPAAVESRDWGARVRVYTRARAEWVTRSPPSPQTPRTLTAPGAQQALAQPAHTCTHASSTQHSTQPPQCAPATNPANPRPDRTQHAQASLSALPPGTPQVDTHSVRTAPLPSTSRNPVHFPGHPPPTFLALNPQESRHPNPPDLCLLCLGRPLRGKGRRLTPLLPVSCRSPERGRCAKPPPPGSSPAPAAHRPRGLPAGRSRVRGMSVRRRRRRPPAGLVGSQLSGSCGAAHREREGCWGQSRGPGVGPLGADLRSRENPSEDPPRSPTRGAGLGLSPEEARSPGRRQRGDPCREGQEGEQPGAPWRLRGTPACSRVAGAFPGLGARRLSASHAVTAGDVSASPRAEGTRGGAGFWASRKLCSDLHRMTSRAYLSSRADGDKFQRASRPAAGKASLHLASTEPLGPNADGTPSSRPPTQSLKPRARRLPASGSSKTAARPDLDSAESRAPGSGGEGGRAGGRAAPAFPLSSGDAACNSEINGQEAGEGGDKACSTPAICRVTRVGSLSSRGQTTGRHSRKATVCKPRREASEETKPAD</sequence>
<feature type="compositionally biased region" description="Low complexity" evidence="1">
    <location>
        <begin position="312"/>
        <end position="329"/>
    </location>
</feature>
<feature type="compositionally biased region" description="Basic residues" evidence="1">
    <location>
        <begin position="479"/>
        <end position="493"/>
    </location>
</feature>
<feature type="compositionally biased region" description="Gly residues" evidence="1">
    <location>
        <begin position="729"/>
        <end position="738"/>
    </location>
</feature>
<feature type="compositionally biased region" description="Polar residues" evidence="1">
    <location>
        <begin position="688"/>
        <end position="699"/>
    </location>
</feature>
<dbReference type="EMBL" id="JWIN03000006">
    <property type="protein sequence ID" value="KAB1277523.1"/>
    <property type="molecule type" value="Genomic_DNA"/>
</dbReference>
<protein>
    <submittedName>
        <fullName evidence="2">Uncharacterized protein</fullName>
    </submittedName>
</protein>
<keyword evidence="3" id="KW-1185">Reference proteome</keyword>
<feature type="region of interest" description="Disordered" evidence="1">
    <location>
        <begin position="242"/>
        <end position="273"/>
    </location>
</feature>